<organism evidence="2 3">
    <name type="scientific">Phanerochaete sordida</name>
    <dbReference type="NCBI Taxonomy" id="48140"/>
    <lineage>
        <taxon>Eukaryota</taxon>
        <taxon>Fungi</taxon>
        <taxon>Dikarya</taxon>
        <taxon>Basidiomycota</taxon>
        <taxon>Agaricomycotina</taxon>
        <taxon>Agaricomycetes</taxon>
        <taxon>Polyporales</taxon>
        <taxon>Phanerochaetaceae</taxon>
        <taxon>Phanerochaete</taxon>
    </lineage>
</organism>
<reference evidence="2 3" key="1">
    <citation type="submission" date="2021-08" db="EMBL/GenBank/DDBJ databases">
        <title>Draft Genome Sequence of Phanerochaete sordida strain YK-624.</title>
        <authorList>
            <person name="Mori T."/>
            <person name="Dohra H."/>
            <person name="Suzuki T."/>
            <person name="Kawagishi H."/>
            <person name="Hirai H."/>
        </authorList>
    </citation>
    <scope>NUCLEOTIDE SEQUENCE [LARGE SCALE GENOMIC DNA]</scope>
    <source>
        <strain evidence="2 3">YK-624</strain>
    </source>
</reference>
<dbReference type="EMBL" id="BPQB01000103">
    <property type="protein sequence ID" value="GJE99165.1"/>
    <property type="molecule type" value="Genomic_DNA"/>
</dbReference>
<dbReference type="AlphaFoldDB" id="A0A9P3GT49"/>
<evidence type="ECO:0000256" key="1">
    <source>
        <dbReference type="SAM" id="Phobius"/>
    </source>
</evidence>
<accession>A0A9P3GT49</accession>
<keyword evidence="1" id="KW-0812">Transmembrane</keyword>
<keyword evidence="3" id="KW-1185">Reference proteome</keyword>
<sequence length="99" mass="11158">MAPSLPLWLPHGRRWYTLLAVTLFLMLYNFRARASLDGCSRRFVCAKLDVWMSAAVVPQLLRPTSNHHYSPTSAKMLQSLGALGQGMGLRRDEIEAARD</sequence>
<protein>
    <submittedName>
        <fullName evidence="2">Uncharacterized protein</fullName>
    </submittedName>
</protein>
<proteinExistence type="predicted"/>
<name>A0A9P3GT49_9APHY</name>
<gene>
    <name evidence="2" type="ORF">PsYK624_154120</name>
</gene>
<keyword evidence="1" id="KW-0472">Membrane</keyword>
<comment type="caution">
    <text evidence="2">The sequence shown here is derived from an EMBL/GenBank/DDBJ whole genome shotgun (WGS) entry which is preliminary data.</text>
</comment>
<feature type="transmembrane region" description="Helical" evidence="1">
    <location>
        <begin position="15"/>
        <end position="32"/>
    </location>
</feature>
<keyword evidence="1" id="KW-1133">Transmembrane helix</keyword>
<evidence type="ECO:0000313" key="3">
    <source>
        <dbReference type="Proteomes" id="UP000703269"/>
    </source>
</evidence>
<evidence type="ECO:0000313" key="2">
    <source>
        <dbReference type="EMBL" id="GJE99165.1"/>
    </source>
</evidence>
<dbReference type="Proteomes" id="UP000703269">
    <property type="component" value="Unassembled WGS sequence"/>
</dbReference>